<dbReference type="RefSeq" id="WP_097013819.1">
    <property type="nucleotide sequence ID" value="NZ_LT907976.1"/>
</dbReference>
<proteinExistence type="predicted"/>
<evidence type="ECO:0000313" key="2">
    <source>
        <dbReference type="Proteomes" id="UP000219215"/>
    </source>
</evidence>
<protein>
    <recommendedName>
        <fullName evidence="3">Glycosyltransferase family 1 protein</fullName>
    </recommendedName>
</protein>
<evidence type="ECO:0008006" key="3">
    <source>
        <dbReference type="Google" id="ProtNLM"/>
    </source>
</evidence>
<keyword evidence="2" id="KW-1185">Reference proteome</keyword>
<evidence type="ECO:0000313" key="1">
    <source>
        <dbReference type="EMBL" id="SOB62128.1"/>
    </source>
</evidence>
<dbReference type="Gene3D" id="3.40.50.2000">
    <property type="entry name" value="Glycogen Phosphorylase B"/>
    <property type="match status" value="1"/>
</dbReference>
<name>A0A2C8FGL0_9BACT</name>
<accession>A0A2C8FGL0</accession>
<dbReference type="KEGG" id="pprf:DPRO_PA0004"/>
<sequence>MTVTVKKLVARLWPASFERLPGKVGPFTFSSTDNLVVLHFGDTPTLDYYWKTRFPTALYIDTACEKSDAELLNNASAIVLVRHISPVWQKMLLAESNSLPPVLVFFDDDIPGILNDPHIPFVYSLKTAIRYARALKIFDKICSSVYVSSDGLAVKYGLDDQSVLGPLPVEPTGSVLSQNDGPVTIFYHGTASHRREILWLRDVIAEVVKRQPGVLFELFGEKPVSKLYQGIEGVRVVHPMKWQPFLTYSASVSYDIGLAPLLDSPFNRCRSHVKYYDITRASGVGIYSENSVFHTVIKSGENGLLVKNSVQDWVDAICGLVQNGNMRRRMFENASAHIVDLRETSGARG</sequence>
<dbReference type="SUPFAM" id="SSF53756">
    <property type="entry name" value="UDP-Glycosyltransferase/glycogen phosphorylase"/>
    <property type="match status" value="1"/>
</dbReference>
<reference evidence="2" key="1">
    <citation type="submission" date="2017-09" db="EMBL/GenBank/DDBJ databases">
        <authorList>
            <person name="Regsiter A."/>
            <person name="William W."/>
        </authorList>
    </citation>
    <scope>NUCLEOTIDE SEQUENCE [LARGE SCALE GENOMIC DNA]</scope>
    <source>
        <strain evidence="2">500-1</strain>
        <plasmid evidence="2">padpro</plasmid>
    </source>
</reference>
<dbReference type="OrthoDB" id="7593532at2"/>
<organism evidence="1 2">
    <name type="scientific">Pseudodesulfovibrio profundus</name>
    <dbReference type="NCBI Taxonomy" id="57320"/>
    <lineage>
        <taxon>Bacteria</taxon>
        <taxon>Pseudomonadati</taxon>
        <taxon>Thermodesulfobacteriota</taxon>
        <taxon>Desulfovibrionia</taxon>
        <taxon>Desulfovibrionales</taxon>
        <taxon>Desulfovibrionaceae</taxon>
    </lineage>
</organism>
<dbReference type="EMBL" id="LT907976">
    <property type="protein sequence ID" value="SOB62128.1"/>
    <property type="molecule type" value="Genomic_DNA"/>
</dbReference>
<geneLocation type="plasmid" evidence="2">
    <name>padpro</name>
</geneLocation>
<gene>
    <name evidence="1" type="ORF">DPRO_PA0004</name>
</gene>
<dbReference type="Proteomes" id="UP000219215">
    <property type="component" value="Plasmid paDPRO"/>
</dbReference>
<dbReference type="AlphaFoldDB" id="A0A2C8FGL0"/>
<keyword evidence="1" id="KW-0614">Plasmid</keyword>